<keyword evidence="1" id="KW-0732">Signal</keyword>
<dbReference type="PANTHER" id="PTHR12302:SF26">
    <property type="entry name" value="BLR1266 PROTEIN"/>
    <property type="match status" value="1"/>
</dbReference>
<dbReference type="EMBL" id="SACN01000003">
    <property type="protein sequence ID" value="RVT90311.1"/>
    <property type="molecule type" value="Genomic_DNA"/>
</dbReference>
<gene>
    <name evidence="3" type="ORF">EOD43_18750</name>
</gene>
<dbReference type="PANTHER" id="PTHR12302">
    <property type="entry name" value="EBNA2 BINDING PROTEIN P100"/>
    <property type="match status" value="1"/>
</dbReference>
<dbReference type="SUPFAM" id="SSF50199">
    <property type="entry name" value="Staphylococcal nuclease"/>
    <property type="match status" value="1"/>
</dbReference>
<comment type="caution">
    <text evidence="3">The sequence shown here is derived from an EMBL/GenBank/DDBJ whole genome shotgun (WGS) entry which is preliminary data.</text>
</comment>
<evidence type="ECO:0000313" key="4">
    <source>
        <dbReference type="Proteomes" id="UP000282971"/>
    </source>
</evidence>
<dbReference type="Proteomes" id="UP000282971">
    <property type="component" value="Unassembled WGS sequence"/>
</dbReference>
<dbReference type="PROSITE" id="PS50830">
    <property type="entry name" value="TNASE_3"/>
    <property type="match status" value="1"/>
</dbReference>
<feature type="domain" description="TNase-like" evidence="2">
    <location>
        <begin position="23"/>
        <end position="148"/>
    </location>
</feature>
<dbReference type="Pfam" id="PF00565">
    <property type="entry name" value="SNase"/>
    <property type="match status" value="1"/>
</dbReference>
<evidence type="ECO:0000313" key="3">
    <source>
        <dbReference type="EMBL" id="RVT90311.1"/>
    </source>
</evidence>
<proteinExistence type="predicted"/>
<evidence type="ECO:0000259" key="2">
    <source>
        <dbReference type="PROSITE" id="PS50830"/>
    </source>
</evidence>
<dbReference type="AlphaFoldDB" id="A0A437LY36"/>
<keyword evidence="4" id="KW-1185">Reference proteome</keyword>
<name>A0A437LY36_9SPHN</name>
<dbReference type="OrthoDB" id="9805504at2"/>
<dbReference type="InterPro" id="IPR016071">
    <property type="entry name" value="Staphylococal_nuclease_OB-fold"/>
</dbReference>
<dbReference type="RefSeq" id="WP_127745568.1">
    <property type="nucleotide sequence ID" value="NZ_SACN01000003.1"/>
</dbReference>
<feature type="signal peptide" evidence="1">
    <location>
        <begin position="1"/>
        <end position="23"/>
    </location>
</feature>
<evidence type="ECO:0000256" key="1">
    <source>
        <dbReference type="SAM" id="SignalP"/>
    </source>
</evidence>
<organism evidence="3 4">
    <name type="scientific">Sphingomonas crocodyli</name>
    <dbReference type="NCBI Taxonomy" id="1979270"/>
    <lineage>
        <taxon>Bacteria</taxon>
        <taxon>Pseudomonadati</taxon>
        <taxon>Pseudomonadota</taxon>
        <taxon>Alphaproteobacteria</taxon>
        <taxon>Sphingomonadales</taxon>
        <taxon>Sphingomonadaceae</taxon>
        <taxon>Sphingomonas</taxon>
    </lineage>
</organism>
<accession>A0A437LY36</accession>
<feature type="chain" id="PRO_5019402488" evidence="1">
    <location>
        <begin position="24"/>
        <end position="225"/>
    </location>
</feature>
<dbReference type="Gene3D" id="2.40.50.90">
    <property type="match status" value="1"/>
</dbReference>
<dbReference type="InterPro" id="IPR035437">
    <property type="entry name" value="SNase_OB-fold_sf"/>
</dbReference>
<sequence>MARCGFLALVALSLLAIPLPVRAVETQGIARAVDGDTLVLGRLRIRLWGIDAPERAQICQTISHTNWPCGAKARTALAGLIARRPVACRSHGRDDYGRMVASCTVGGHDIGGWLVLQGWALDYPRYSGGAHAALERTARAARRNIWAGTMLAPSKWRQQQRQRMAVGTRAGACPFKGNIGAAGKRIVHVPGQRDYAAVKIDPVRGERWFCSLGEAQAAGWRPAVR</sequence>
<dbReference type="SMART" id="SM00318">
    <property type="entry name" value="SNc"/>
    <property type="match status" value="1"/>
</dbReference>
<protein>
    <submittedName>
        <fullName evidence="3">Thermonuclease family protein</fullName>
    </submittedName>
</protein>
<reference evidence="3 4" key="1">
    <citation type="submission" date="2019-01" db="EMBL/GenBank/DDBJ databases">
        <authorList>
            <person name="Chen W.-M."/>
        </authorList>
    </citation>
    <scope>NUCLEOTIDE SEQUENCE [LARGE SCALE GENOMIC DNA]</scope>
    <source>
        <strain evidence="3 4">CCP-7</strain>
    </source>
</reference>